<feature type="binding site" evidence="9">
    <location>
        <position position="112"/>
    </location>
    <ligand>
        <name>Mg(2+)</name>
        <dbReference type="ChEBI" id="CHEBI:18420"/>
    </ligand>
</feature>
<dbReference type="GO" id="GO:0005524">
    <property type="term" value="F:ATP binding"/>
    <property type="evidence" value="ECO:0007669"/>
    <property type="project" value="UniProtKB-UniRule"/>
</dbReference>
<keyword evidence="3 9" id="KW-0479">Metal-binding</keyword>
<feature type="binding site" evidence="9">
    <location>
        <position position="51"/>
    </location>
    <ligand>
        <name>Mg(2+)</name>
        <dbReference type="ChEBI" id="CHEBI:18420"/>
    </ligand>
</feature>
<keyword evidence="6 9" id="KW-0067">ATP-binding</keyword>
<evidence type="ECO:0000256" key="4">
    <source>
        <dbReference type="ARBA" id="ARBA00022741"/>
    </source>
</evidence>
<comment type="similarity">
    <text evidence="9">Belongs to the dethiobiotin synthetase family.</text>
</comment>
<sequence>MRGFFVTGTDTEIGKTFVTAGLAAALKENGLDLGVWKPMMSGTKREDPTSDAFLLKSFAEDPNPLEWINPFQFDEPLAPYTAAKRENRIITKEMLLDKWNKVNGTHDFFLVEGAGGFAVPFSESFLASELAKELQLPLLIVARPSLGTVNHTLLTIFYARQLSIPIAGVIINGVKDNELGIAEQTNPGLIEEVSNVPVLGTIPFLANKSRKEICEAIQNNIDIERLLKM</sequence>
<dbReference type="Gene3D" id="3.40.50.300">
    <property type="entry name" value="P-loop containing nucleotide triphosphate hydrolases"/>
    <property type="match status" value="1"/>
</dbReference>
<dbReference type="EMBL" id="QCZG01000002">
    <property type="protein sequence ID" value="PWA13304.1"/>
    <property type="molecule type" value="Genomic_DNA"/>
</dbReference>
<gene>
    <name evidence="9" type="primary">bioD</name>
    <name evidence="10" type="ORF">DCC39_01720</name>
</gene>
<dbReference type="InterPro" id="IPR004472">
    <property type="entry name" value="DTB_synth_BioD"/>
</dbReference>
<dbReference type="GO" id="GO:0005829">
    <property type="term" value="C:cytosol"/>
    <property type="evidence" value="ECO:0007669"/>
    <property type="project" value="TreeGrafter"/>
</dbReference>
<evidence type="ECO:0000256" key="9">
    <source>
        <dbReference type="HAMAP-Rule" id="MF_00336"/>
    </source>
</evidence>
<feature type="active site" evidence="9">
    <location>
        <position position="37"/>
    </location>
</feature>
<keyword evidence="11" id="KW-1185">Reference proteome</keyword>
<dbReference type="Proteomes" id="UP000245998">
    <property type="component" value="Unassembled WGS sequence"/>
</dbReference>
<keyword evidence="5 9" id="KW-0093">Biotin biosynthesis</keyword>
<dbReference type="GO" id="GO:0000287">
    <property type="term" value="F:magnesium ion binding"/>
    <property type="evidence" value="ECO:0007669"/>
    <property type="project" value="UniProtKB-UniRule"/>
</dbReference>
<dbReference type="PANTHER" id="PTHR43210:SF2">
    <property type="entry name" value="ATP-DEPENDENT DETHIOBIOTIN SYNTHETASE BIOD 2"/>
    <property type="match status" value="1"/>
</dbReference>
<keyword evidence="4 9" id="KW-0547">Nucleotide-binding</keyword>
<feature type="binding site" evidence="9">
    <location>
        <position position="41"/>
    </location>
    <ligand>
        <name>substrate</name>
    </ligand>
</feature>
<evidence type="ECO:0000256" key="7">
    <source>
        <dbReference type="ARBA" id="ARBA00022842"/>
    </source>
</evidence>
<comment type="function">
    <text evidence="9">Catalyzes a mechanistically unusual reaction, the ATP-dependent insertion of CO2 between the N7 and N8 nitrogen atoms of 7,8-diaminopelargonic acid (DAPA, also called 7,8-diammoniononanoate) to form a ureido ring.</text>
</comment>
<feature type="binding site" evidence="9">
    <location>
        <position position="16"/>
    </location>
    <ligand>
        <name>Mg(2+)</name>
        <dbReference type="ChEBI" id="CHEBI:18420"/>
    </ligand>
</feature>
<reference evidence="10 11" key="1">
    <citation type="submission" date="2018-04" db="EMBL/GenBank/DDBJ databases">
        <title>Camelliibacillus theae gen. nov., sp. nov., isolated from Pu'er tea.</title>
        <authorList>
            <person name="Niu L."/>
        </authorList>
    </citation>
    <scope>NUCLEOTIDE SEQUENCE [LARGE SCALE GENOMIC DNA]</scope>
    <source>
        <strain evidence="10 11">T8</strain>
    </source>
</reference>
<comment type="subunit">
    <text evidence="9">Homodimer.</text>
</comment>
<comment type="pathway">
    <text evidence="9">Cofactor biosynthesis; biotin biosynthesis; biotin from 7,8-diaminononanoate: step 1/2.</text>
</comment>
<evidence type="ECO:0000256" key="3">
    <source>
        <dbReference type="ARBA" id="ARBA00022723"/>
    </source>
</evidence>
<dbReference type="NCBIfam" id="TIGR00347">
    <property type="entry name" value="bioD"/>
    <property type="match status" value="1"/>
</dbReference>
<keyword evidence="7 9" id="KW-0460">Magnesium</keyword>
<dbReference type="PIRSF" id="PIRSF006755">
    <property type="entry name" value="DTB_synth"/>
    <property type="match status" value="1"/>
</dbReference>
<dbReference type="AlphaFoldDB" id="A0A2U1K7V4"/>
<dbReference type="CDD" id="cd03109">
    <property type="entry name" value="DTBS"/>
    <property type="match status" value="1"/>
</dbReference>
<dbReference type="UniPathway" id="UPA00078">
    <property type="reaction ID" value="UER00161"/>
</dbReference>
<feature type="binding site" evidence="9">
    <location>
        <begin position="112"/>
        <end position="115"/>
    </location>
    <ligand>
        <name>ATP</name>
        <dbReference type="ChEBI" id="CHEBI:30616"/>
    </ligand>
</feature>
<comment type="catalytic activity">
    <reaction evidence="8">
        <text>(7R,8S)-8-amino-7-(carboxyamino)nonanoate + ATP = (4R,5S)-dethiobiotin + ADP + phosphate + H(+)</text>
        <dbReference type="Rhea" id="RHEA:63684"/>
        <dbReference type="ChEBI" id="CHEBI:15378"/>
        <dbReference type="ChEBI" id="CHEBI:30616"/>
        <dbReference type="ChEBI" id="CHEBI:43474"/>
        <dbReference type="ChEBI" id="CHEBI:149470"/>
        <dbReference type="ChEBI" id="CHEBI:149473"/>
        <dbReference type="ChEBI" id="CHEBI:456216"/>
    </reaction>
</comment>
<comment type="catalytic activity">
    <reaction evidence="9">
        <text>(7R,8S)-7,8-diammoniononanoate + CO2 + ATP = (4R,5S)-dethiobiotin + ADP + phosphate + 3 H(+)</text>
        <dbReference type="Rhea" id="RHEA:15805"/>
        <dbReference type="ChEBI" id="CHEBI:15378"/>
        <dbReference type="ChEBI" id="CHEBI:16526"/>
        <dbReference type="ChEBI" id="CHEBI:30616"/>
        <dbReference type="ChEBI" id="CHEBI:43474"/>
        <dbReference type="ChEBI" id="CHEBI:149469"/>
        <dbReference type="ChEBI" id="CHEBI:149473"/>
        <dbReference type="ChEBI" id="CHEBI:456216"/>
        <dbReference type="EC" id="6.3.3.3"/>
    </reaction>
</comment>
<dbReference type="EC" id="6.3.3.3" evidence="9"/>
<feature type="binding site" evidence="9">
    <location>
        <begin position="12"/>
        <end position="17"/>
    </location>
    <ligand>
        <name>ATP</name>
        <dbReference type="ChEBI" id="CHEBI:30616"/>
    </ligand>
</feature>
<dbReference type="GO" id="GO:0004141">
    <property type="term" value="F:dethiobiotin synthase activity"/>
    <property type="evidence" value="ECO:0007669"/>
    <property type="project" value="UniProtKB-UniRule"/>
</dbReference>
<organism evidence="10 11">
    <name type="scientific">Pueribacillus theae</name>
    <dbReference type="NCBI Taxonomy" id="2171751"/>
    <lineage>
        <taxon>Bacteria</taxon>
        <taxon>Bacillati</taxon>
        <taxon>Bacillota</taxon>
        <taxon>Bacilli</taxon>
        <taxon>Bacillales</taxon>
        <taxon>Bacillaceae</taxon>
        <taxon>Pueribacillus</taxon>
    </lineage>
</organism>
<evidence type="ECO:0000313" key="11">
    <source>
        <dbReference type="Proteomes" id="UP000245998"/>
    </source>
</evidence>
<evidence type="ECO:0000313" key="10">
    <source>
        <dbReference type="EMBL" id="PWA13304.1"/>
    </source>
</evidence>
<dbReference type="Pfam" id="PF13500">
    <property type="entry name" value="AAA_26"/>
    <property type="match status" value="1"/>
</dbReference>
<dbReference type="SUPFAM" id="SSF52540">
    <property type="entry name" value="P-loop containing nucleoside triphosphate hydrolases"/>
    <property type="match status" value="1"/>
</dbReference>
<evidence type="ECO:0000256" key="8">
    <source>
        <dbReference type="ARBA" id="ARBA00047386"/>
    </source>
</evidence>
<evidence type="ECO:0000256" key="1">
    <source>
        <dbReference type="ARBA" id="ARBA00022490"/>
    </source>
</evidence>
<protein>
    <recommendedName>
        <fullName evidence="9">ATP-dependent dethiobiotin synthetase BioD</fullName>
        <ecNumber evidence="9">6.3.3.3</ecNumber>
    </recommendedName>
    <alternativeName>
        <fullName evidence="9">DTB synthetase</fullName>
        <shortName evidence="9">DTBS</shortName>
    </alternativeName>
    <alternativeName>
        <fullName evidence="9">Dethiobiotin synthase</fullName>
    </alternativeName>
</protein>
<dbReference type="GO" id="GO:0009102">
    <property type="term" value="P:biotin biosynthetic process"/>
    <property type="evidence" value="ECO:0007669"/>
    <property type="project" value="UniProtKB-UniRule"/>
</dbReference>
<name>A0A2U1K7V4_9BACI</name>
<dbReference type="OrthoDB" id="9802097at2"/>
<feature type="binding site" evidence="9">
    <location>
        <begin position="203"/>
        <end position="205"/>
    </location>
    <ligand>
        <name>ATP</name>
        <dbReference type="ChEBI" id="CHEBI:30616"/>
    </ligand>
</feature>
<dbReference type="InterPro" id="IPR027417">
    <property type="entry name" value="P-loop_NTPase"/>
</dbReference>
<comment type="cofactor">
    <cofactor evidence="9">
        <name>Mg(2+)</name>
        <dbReference type="ChEBI" id="CHEBI:18420"/>
    </cofactor>
</comment>
<accession>A0A2U1K7V4</accession>
<dbReference type="HAMAP" id="MF_00336">
    <property type="entry name" value="BioD"/>
    <property type="match status" value="1"/>
</dbReference>
<feature type="binding site" evidence="9">
    <location>
        <position position="51"/>
    </location>
    <ligand>
        <name>ATP</name>
        <dbReference type="ChEBI" id="CHEBI:30616"/>
    </ligand>
</feature>
<comment type="caution">
    <text evidence="9">Lacks conserved residue(s) required for the propagation of feature annotation.</text>
</comment>
<evidence type="ECO:0000256" key="2">
    <source>
        <dbReference type="ARBA" id="ARBA00022598"/>
    </source>
</evidence>
<evidence type="ECO:0000256" key="6">
    <source>
        <dbReference type="ARBA" id="ARBA00022840"/>
    </source>
</evidence>
<keyword evidence="2 9" id="KW-0436">Ligase</keyword>
<evidence type="ECO:0000256" key="5">
    <source>
        <dbReference type="ARBA" id="ARBA00022756"/>
    </source>
</evidence>
<comment type="caution">
    <text evidence="10">The sequence shown here is derived from an EMBL/GenBank/DDBJ whole genome shotgun (WGS) entry which is preliminary data.</text>
</comment>
<comment type="subcellular location">
    <subcellularLocation>
        <location evidence="9">Cytoplasm</location>
    </subcellularLocation>
</comment>
<dbReference type="PANTHER" id="PTHR43210">
    <property type="entry name" value="DETHIOBIOTIN SYNTHETASE"/>
    <property type="match status" value="1"/>
</dbReference>
<keyword evidence="1 9" id="KW-0963">Cytoplasm</keyword>
<proteinExistence type="inferred from homology"/>